<feature type="region of interest" description="Disordered" evidence="1">
    <location>
        <begin position="194"/>
        <end position="251"/>
    </location>
</feature>
<dbReference type="OrthoDB" id="2677428at2759"/>
<feature type="region of interest" description="Disordered" evidence="1">
    <location>
        <begin position="294"/>
        <end position="330"/>
    </location>
</feature>
<accession>A0A9P6CLE5</accession>
<evidence type="ECO:0000313" key="3">
    <source>
        <dbReference type="Proteomes" id="UP000807353"/>
    </source>
</evidence>
<feature type="compositionally biased region" description="Basic and acidic residues" evidence="1">
    <location>
        <begin position="213"/>
        <end position="231"/>
    </location>
</feature>
<protein>
    <submittedName>
        <fullName evidence="2">Uncharacterized protein</fullName>
    </submittedName>
</protein>
<proteinExistence type="predicted"/>
<evidence type="ECO:0000256" key="1">
    <source>
        <dbReference type="SAM" id="MobiDB-lite"/>
    </source>
</evidence>
<sequence length="330" mass="36606">MRGFQNQSISEGTPNSKPYFSNIDHLGNIPKVLINYKSSLVATENKNIGVRDQAPEPDVFSRKASVDYKARAIQVVGIFRQLANLSNQVTQETEVQTREERKVELYTELSSTLSNISAIGAASIMPNLADMALKNAERKQRIDVHFKSIAQLWEQAFEIFAVEISRVLNNELEKSVKEICQAADLVGSSLVVSHSPPSVGDGRGGSSIQKGLAGKEEEPTFARNEHISQQEHKRRRYAPPSPVPNETPIMGQQPVREEIQQSVQEILSQMKLKIDEQTQSLQMLMKENYELKTSLQGQMSTSLQSSNYSSHSSHGLSKGGMTPTVSPDQP</sequence>
<organism evidence="2 3">
    <name type="scientific">Collybia nuda</name>
    <dbReference type="NCBI Taxonomy" id="64659"/>
    <lineage>
        <taxon>Eukaryota</taxon>
        <taxon>Fungi</taxon>
        <taxon>Dikarya</taxon>
        <taxon>Basidiomycota</taxon>
        <taxon>Agaricomycotina</taxon>
        <taxon>Agaricomycetes</taxon>
        <taxon>Agaricomycetidae</taxon>
        <taxon>Agaricales</taxon>
        <taxon>Tricholomatineae</taxon>
        <taxon>Clitocybaceae</taxon>
        <taxon>Collybia</taxon>
    </lineage>
</organism>
<feature type="compositionally biased region" description="Polar residues" evidence="1">
    <location>
        <begin position="1"/>
        <end position="19"/>
    </location>
</feature>
<dbReference type="Proteomes" id="UP000807353">
    <property type="component" value="Unassembled WGS sequence"/>
</dbReference>
<feature type="region of interest" description="Disordered" evidence="1">
    <location>
        <begin position="1"/>
        <end position="20"/>
    </location>
</feature>
<dbReference type="EMBL" id="MU150252">
    <property type="protein sequence ID" value="KAF9464678.1"/>
    <property type="molecule type" value="Genomic_DNA"/>
</dbReference>
<evidence type="ECO:0000313" key="2">
    <source>
        <dbReference type="EMBL" id="KAF9464678.1"/>
    </source>
</evidence>
<name>A0A9P6CLE5_9AGAR</name>
<comment type="caution">
    <text evidence="2">The sequence shown here is derived from an EMBL/GenBank/DDBJ whole genome shotgun (WGS) entry which is preliminary data.</text>
</comment>
<gene>
    <name evidence="2" type="ORF">BDZ94DRAFT_1255662</name>
</gene>
<reference evidence="2" key="1">
    <citation type="submission" date="2020-11" db="EMBL/GenBank/DDBJ databases">
        <authorList>
            <consortium name="DOE Joint Genome Institute"/>
            <person name="Ahrendt S."/>
            <person name="Riley R."/>
            <person name="Andreopoulos W."/>
            <person name="Labutti K."/>
            <person name="Pangilinan J."/>
            <person name="Ruiz-Duenas F.J."/>
            <person name="Barrasa J.M."/>
            <person name="Sanchez-Garcia M."/>
            <person name="Camarero S."/>
            <person name="Miyauchi S."/>
            <person name="Serrano A."/>
            <person name="Linde D."/>
            <person name="Babiker R."/>
            <person name="Drula E."/>
            <person name="Ayuso-Fernandez I."/>
            <person name="Pacheco R."/>
            <person name="Padilla G."/>
            <person name="Ferreira P."/>
            <person name="Barriuso J."/>
            <person name="Kellner H."/>
            <person name="Castanera R."/>
            <person name="Alfaro M."/>
            <person name="Ramirez L."/>
            <person name="Pisabarro A.G."/>
            <person name="Kuo A."/>
            <person name="Tritt A."/>
            <person name="Lipzen A."/>
            <person name="He G."/>
            <person name="Yan M."/>
            <person name="Ng V."/>
            <person name="Cullen D."/>
            <person name="Martin F."/>
            <person name="Rosso M.-N."/>
            <person name="Henrissat B."/>
            <person name="Hibbett D."/>
            <person name="Martinez A.T."/>
            <person name="Grigoriev I.V."/>
        </authorList>
    </citation>
    <scope>NUCLEOTIDE SEQUENCE</scope>
    <source>
        <strain evidence="2">CBS 247.69</strain>
    </source>
</reference>
<keyword evidence="3" id="KW-1185">Reference proteome</keyword>
<feature type="compositionally biased region" description="Low complexity" evidence="1">
    <location>
        <begin position="300"/>
        <end position="316"/>
    </location>
</feature>
<dbReference type="AlphaFoldDB" id="A0A9P6CLE5"/>